<evidence type="ECO:0000256" key="3">
    <source>
        <dbReference type="ARBA" id="ARBA00022448"/>
    </source>
</evidence>
<feature type="transmembrane region" description="Helical" evidence="7">
    <location>
        <begin position="132"/>
        <end position="151"/>
    </location>
</feature>
<dbReference type="RefSeq" id="WP_142533417.1">
    <property type="nucleotide sequence ID" value="NZ_FXTB01000004.1"/>
</dbReference>
<evidence type="ECO:0000256" key="7">
    <source>
        <dbReference type="SAM" id="Phobius"/>
    </source>
</evidence>
<comment type="subcellular location">
    <subcellularLocation>
        <location evidence="1">Membrane</location>
        <topology evidence="1">Multi-pass membrane protein</topology>
    </subcellularLocation>
</comment>
<dbReference type="OrthoDB" id="3181223at2"/>
<gene>
    <name evidence="9" type="ORF">SAMN06265379_104278</name>
</gene>
<dbReference type="Gene3D" id="1.20.1740.10">
    <property type="entry name" value="Amino acid/polyamine transporter I"/>
    <property type="match status" value="1"/>
</dbReference>
<protein>
    <submittedName>
        <fullName evidence="9">Amino acid transporter</fullName>
    </submittedName>
</protein>
<evidence type="ECO:0000313" key="9">
    <source>
        <dbReference type="EMBL" id="SMO67057.1"/>
    </source>
</evidence>
<accession>A0A521D5W4</accession>
<evidence type="ECO:0000256" key="5">
    <source>
        <dbReference type="ARBA" id="ARBA00022989"/>
    </source>
</evidence>
<keyword evidence="5 7" id="KW-1133">Transmembrane helix</keyword>
<evidence type="ECO:0000256" key="1">
    <source>
        <dbReference type="ARBA" id="ARBA00004141"/>
    </source>
</evidence>
<evidence type="ECO:0000256" key="6">
    <source>
        <dbReference type="ARBA" id="ARBA00023136"/>
    </source>
</evidence>
<sequence>MQKTLTNPNASFGAMPVFMTAISTILGAILFLRFGWAIGNVGFVGVITIIIIGHLVTVPTALAVAEIATNQKVQGGGAYYIISRSFGLNIGGAIGIALYLSQAISVAFYIIAFGEAFDAIIPYLNLSLDPVLFKKLITLLMMGILSAVVLIRGANIGMKALYVVVGILFLSIFMVFLGSPTGETVTFELNEKTSDPKPFFYVFTILFPAFTGIAAGLGLSGDLKDPKRAIPRGTLWATLVGMVVYIAIAYKMTMSASTEELASDQLVMQRIAIWGPIIPIGLAAATLSSAIGSILVAPRTLQAIGFDDIFPYPILNRWLAKGKEKDNDPVNGTIVTIVIAFFFTGIGDVNFVAQIISMFFMVTYGVICLISFLEHFAADPAFRPTFKHNRWYYSLAGAVFSFWLMFKMDTTYAFLSILIMGLIYMVITKYRPERRGLEKLFKGVMFQLSRQIQIFVQRANKEEAHYNWRPFAVCVSADSFERQSAFDLLGWISHKYGFGTYIHYVQGMLTYQTNQQSSEILERLINRAKGSNTRVYIDTIISPSYTSAIAQVIQLSGISGKGSNLILFEFPSNNPASLKNALDNYALFNSCKMDVCLLNTSIKGFGYKKEIHVWIGRHDFYNANLMILMAYIILGHPDWKKGFIKIYFLAPSDDIDRERKKWLDLIKSGRLPIAPGNVQMILFSEGDRKEEIIRNKSHDADLTITGFSSDDIKKGTECFTRYDGMGNILFVNAYRKKEIE</sequence>
<dbReference type="PANTHER" id="PTHR11827">
    <property type="entry name" value="SOLUTE CARRIER FAMILY 12, CATION COTRANSPORTERS"/>
    <property type="match status" value="1"/>
</dbReference>
<feature type="domain" description="Amino acid permease/ SLC12A" evidence="8">
    <location>
        <begin position="17"/>
        <end position="428"/>
    </location>
</feature>
<evidence type="ECO:0000259" key="8">
    <source>
        <dbReference type="Pfam" id="PF00324"/>
    </source>
</evidence>
<evidence type="ECO:0000256" key="4">
    <source>
        <dbReference type="ARBA" id="ARBA00022692"/>
    </source>
</evidence>
<proteinExistence type="inferred from homology"/>
<name>A0A521D5W4_SACCC</name>
<evidence type="ECO:0000313" key="10">
    <source>
        <dbReference type="Proteomes" id="UP000319040"/>
    </source>
</evidence>
<dbReference type="AlphaFoldDB" id="A0A521D5W4"/>
<feature type="transmembrane region" description="Helical" evidence="7">
    <location>
        <begin position="412"/>
        <end position="430"/>
    </location>
</feature>
<dbReference type="FunFam" id="1.20.1740.10:FF:000013">
    <property type="entry name" value="Solute carrier family 12 member"/>
    <property type="match status" value="1"/>
</dbReference>
<dbReference type="GO" id="GO:0015377">
    <property type="term" value="F:chloride:monoatomic cation symporter activity"/>
    <property type="evidence" value="ECO:0007669"/>
    <property type="project" value="InterPro"/>
</dbReference>
<dbReference type="InterPro" id="IPR004842">
    <property type="entry name" value="SLC12A_fam"/>
</dbReference>
<dbReference type="Pfam" id="PF00324">
    <property type="entry name" value="AA_permease"/>
    <property type="match status" value="1"/>
</dbReference>
<feature type="transmembrane region" description="Helical" evidence="7">
    <location>
        <begin position="86"/>
        <end position="112"/>
    </location>
</feature>
<feature type="transmembrane region" description="Helical" evidence="7">
    <location>
        <begin position="12"/>
        <end position="36"/>
    </location>
</feature>
<feature type="transmembrane region" description="Helical" evidence="7">
    <location>
        <begin position="330"/>
        <end position="349"/>
    </location>
</feature>
<feature type="transmembrane region" description="Helical" evidence="7">
    <location>
        <begin position="355"/>
        <end position="378"/>
    </location>
</feature>
<keyword evidence="10" id="KW-1185">Reference proteome</keyword>
<feature type="transmembrane region" description="Helical" evidence="7">
    <location>
        <begin position="42"/>
        <end position="65"/>
    </location>
</feature>
<comment type="similarity">
    <text evidence="2">Belongs to the SLC12A transporter family.</text>
</comment>
<organism evidence="9 10">
    <name type="scientific">Saccharicrinis carchari</name>
    <dbReference type="NCBI Taxonomy" id="1168039"/>
    <lineage>
        <taxon>Bacteria</taxon>
        <taxon>Pseudomonadati</taxon>
        <taxon>Bacteroidota</taxon>
        <taxon>Bacteroidia</taxon>
        <taxon>Marinilabiliales</taxon>
        <taxon>Marinilabiliaceae</taxon>
        <taxon>Saccharicrinis</taxon>
    </lineage>
</organism>
<dbReference type="PANTHER" id="PTHR11827:SF72">
    <property type="entry name" value="GH08340P"/>
    <property type="match status" value="1"/>
</dbReference>
<feature type="transmembrane region" description="Helical" evidence="7">
    <location>
        <begin position="233"/>
        <end position="253"/>
    </location>
</feature>
<feature type="transmembrane region" description="Helical" evidence="7">
    <location>
        <begin position="199"/>
        <end position="221"/>
    </location>
</feature>
<dbReference type="Proteomes" id="UP000319040">
    <property type="component" value="Unassembled WGS sequence"/>
</dbReference>
<feature type="transmembrane region" description="Helical" evidence="7">
    <location>
        <begin position="273"/>
        <end position="297"/>
    </location>
</feature>
<reference evidence="9 10" key="1">
    <citation type="submission" date="2017-05" db="EMBL/GenBank/DDBJ databases">
        <authorList>
            <person name="Varghese N."/>
            <person name="Submissions S."/>
        </authorList>
    </citation>
    <scope>NUCLEOTIDE SEQUENCE [LARGE SCALE GENOMIC DNA]</scope>
    <source>
        <strain evidence="9 10">DSM 27040</strain>
    </source>
</reference>
<keyword evidence="3" id="KW-0813">Transport</keyword>
<evidence type="ECO:0000256" key="2">
    <source>
        <dbReference type="ARBA" id="ARBA00010593"/>
    </source>
</evidence>
<dbReference type="GO" id="GO:0016020">
    <property type="term" value="C:membrane"/>
    <property type="evidence" value="ECO:0007669"/>
    <property type="project" value="UniProtKB-SubCell"/>
</dbReference>
<keyword evidence="4 7" id="KW-0812">Transmembrane</keyword>
<dbReference type="InterPro" id="IPR004841">
    <property type="entry name" value="AA-permease/SLC12A_dom"/>
</dbReference>
<keyword evidence="6 7" id="KW-0472">Membrane</keyword>
<feature type="transmembrane region" description="Helical" evidence="7">
    <location>
        <begin position="160"/>
        <end position="179"/>
    </location>
</feature>
<dbReference type="EMBL" id="FXTB01000004">
    <property type="protein sequence ID" value="SMO67057.1"/>
    <property type="molecule type" value="Genomic_DNA"/>
</dbReference>
<feature type="transmembrane region" description="Helical" evidence="7">
    <location>
        <begin position="390"/>
        <end position="406"/>
    </location>
</feature>